<dbReference type="InterPro" id="IPR041804">
    <property type="entry name" value="Vps9_CUE"/>
</dbReference>
<keyword evidence="3" id="KW-1185">Reference proteome</keyword>
<dbReference type="SUPFAM" id="SSF109993">
    <property type="entry name" value="VPS9 domain"/>
    <property type="match status" value="1"/>
</dbReference>
<dbReference type="InterPro" id="IPR045046">
    <property type="entry name" value="Vps9-like"/>
</dbReference>
<evidence type="ECO:0000313" key="3">
    <source>
        <dbReference type="Proteomes" id="UP000092555"/>
    </source>
</evidence>
<organism evidence="2 3">
    <name type="scientific">Metschnikowia bicuspidata var. bicuspidata NRRL YB-4993</name>
    <dbReference type="NCBI Taxonomy" id="869754"/>
    <lineage>
        <taxon>Eukaryota</taxon>
        <taxon>Fungi</taxon>
        <taxon>Dikarya</taxon>
        <taxon>Ascomycota</taxon>
        <taxon>Saccharomycotina</taxon>
        <taxon>Pichiomycetes</taxon>
        <taxon>Metschnikowiaceae</taxon>
        <taxon>Metschnikowia</taxon>
    </lineage>
</organism>
<protein>
    <recommendedName>
        <fullName evidence="1">VPS9 domain-containing protein</fullName>
    </recommendedName>
</protein>
<name>A0A1A0H6G7_9ASCO</name>
<feature type="non-terminal residue" evidence="2">
    <location>
        <position position="412"/>
    </location>
</feature>
<dbReference type="AlphaFoldDB" id="A0A1A0H6G7"/>
<proteinExistence type="predicted"/>
<dbReference type="GeneID" id="30028241"/>
<dbReference type="PANTHER" id="PTHR23101">
    <property type="entry name" value="RAB GDP/GTP EXCHANGE FACTOR"/>
    <property type="match status" value="1"/>
</dbReference>
<feature type="domain" description="VPS9" evidence="1">
    <location>
        <begin position="124"/>
        <end position="273"/>
    </location>
</feature>
<dbReference type="GO" id="GO:0005085">
    <property type="term" value="F:guanyl-nucleotide exchange factor activity"/>
    <property type="evidence" value="ECO:0007669"/>
    <property type="project" value="InterPro"/>
</dbReference>
<dbReference type="CDD" id="cd14369">
    <property type="entry name" value="CUE_VPS9_like"/>
    <property type="match status" value="1"/>
</dbReference>
<reference evidence="2 3" key="1">
    <citation type="submission" date="2016-05" db="EMBL/GenBank/DDBJ databases">
        <title>Comparative genomics of biotechnologically important yeasts.</title>
        <authorList>
            <consortium name="DOE Joint Genome Institute"/>
            <person name="Riley R."/>
            <person name="Haridas S."/>
            <person name="Wolfe K.H."/>
            <person name="Lopes M.R."/>
            <person name="Hittinger C.T."/>
            <person name="Goker M."/>
            <person name="Salamov A."/>
            <person name="Wisecaver J."/>
            <person name="Long T.M."/>
            <person name="Aerts A.L."/>
            <person name="Barry K."/>
            <person name="Choi C."/>
            <person name="Clum A."/>
            <person name="Coughlan A.Y."/>
            <person name="Deshpande S."/>
            <person name="Douglass A.P."/>
            <person name="Hanson S.J."/>
            <person name="Klenk H.-P."/>
            <person name="LaButti K."/>
            <person name="Lapidus A."/>
            <person name="Lindquist E."/>
            <person name="Lipzen A."/>
            <person name="Meier-kolthoff J.P."/>
            <person name="Ohm R.A."/>
            <person name="Otillar R.P."/>
            <person name="Pangilinan J."/>
            <person name="Peng Y."/>
            <person name="Rokas A."/>
            <person name="Rosa C.A."/>
            <person name="Scheuner C."/>
            <person name="Sibirny A.A."/>
            <person name="Slot J.C."/>
            <person name="Stielow J.B."/>
            <person name="Sun H."/>
            <person name="Kurtzman C.P."/>
            <person name="Blackwell M."/>
            <person name="Grigoriev I.V."/>
            <person name="Jeffries T.W."/>
        </authorList>
    </citation>
    <scope>NUCLEOTIDE SEQUENCE [LARGE SCALE GENOMIC DNA]</scope>
    <source>
        <strain evidence="2 3">NRRL YB-4993</strain>
    </source>
</reference>
<dbReference type="Gene3D" id="1.10.8.10">
    <property type="entry name" value="DNA helicase RuvA subunit, C-terminal domain"/>
    <property type="match status" value="1"/>
</dbReference>
<dbReference type="Gene3D" id="1.20.1050.80">
    <property type="entry name" value="VPS9 domain"/>
    <property type="match status" value="1"/>
</dbReference>
<dbReference type="PANTHER" id="PTHR23101:SF25">
    <property type="entry name" value="GTPASE-ACTIVATING PROTEIN AND VPS9 DOMAIN-CONTAINING PROTEIN 1"/>
    <property type="match status" value="1"/>
</dbReference>
<feature type="non-terminal residue" evidence="2">
    <location>
        <position position="1"/>
    </location>
</feature>
<dbReference type="STRING" id="869754.A0A1A0H6G7"/>
<dbReference type="Pfam" id="PF18151">
    <property type="entry name" value="DUF5601"/>
    <property type="match status" value="1"/>
</dbReference>
<dbReference type="RefSeq" id="XP_018710154.1">
    <property type="nucleotide sequence ID" value="XM_018855265.1"/>
</dbReference>
<gene>
    <name evidence="2" type="ORF">METBIDRAFT_23652</name>
</gene>
<sequence length="412" mass="47432">IVNASEQHQQSHRPFDFQTFLSHLKKKSADPIVRYIRSFLMSFARQTSAMSATQMSKAIRNFKLFIEGKFRVYEPFASMDETDLENSVEGVEKLIMNRLYEFCFPPEATKKFEFHSPSAMSQDLSDDREFSAQIEKFSWILGVHLDVNLDDLSERKRRASKDDVDYMEYAARELNKINDYRAPRDKIICILNACKILFSLLRITDQETNADSFIPLLILVILRSKTKNIICNLHYIERFRGEKWLNHGETSYYLSTVEGAITFIQNIKREDLTIDQTHYDAHMEAWEAELRQKSPKQTIPKKEILESSSEVASRQKLGILPSNVLMASAEIFTKSISNLISNPEEAVSASRPTEEARTSQEQVGFTDNQVGETFNQLCEIFPSLDKDIMRDVVIMNGADFEVSLDVCLQLVN</sequence>
<accession>A0A1A0H6G7</accession>
<dbReference type="InterPro" id="IPR041545">
    <property type="entry name" value="DUF5601"/>
</dbReference>
<dbReference type="EMBL" id="LXTC01000006">
    <property type="protein sequence ID" value="OBA19626.1"/>
    <property type="molecule type" value="Genomic_DNA"/>
</dbReference>
<evidence type="ECO:0000313" key="2">
    <source>
        <dbReference type="EMBL" id="OBA19626.1"/>
    </source>
</evidence>
<dbReference type="InterPro" id="IPR037191">
    <property type="entry name" value="VPS9_dom_sf"/>
</dbReference>
<dbReference type="Gene3D" id="1.10.246.120">
    <property type="match status" value="1"/>
</dbReference>
<evidence type="ECO:0000259" key="1">
    <source>
        <dbReference type="PROSITE" id="PS51205"/>
    </source>
</evidence>
<dbReference type="InterPro" id="IPR009060">
    <property type="entry name" value="UBA-like_sf"/>
</dbReference>
<dbReference type="InterPro" id="IPR003123">
    <property type="entry name" value="VPS9"/>
</dbReference>
<dbReference type="Proteomes" id="UP000092555">
    <property type="component" value="Unassembled WGS sequence"/>
</dbReference>
<dbReference type="GO" id="GO:0016192">
    <property type="term" value="P:vesicle-mediated transport"/>
    <property type="evidence" value="ECO:0007669"/>
    <property type="project" value="InterPro"/>
</dbReference>
<dbReference type="OrthoDB" id="300289at2759"/>
<dbReference type="PROSITE" id="PS51205">
    <property type="entry name" value="VPS9"/>
    <property type="match status" value="1"/>
</dbReference>
<dbReference type="GO" id="GO:0030139">
    <property type="term" value="C:endocytic vesicle"/>
    <property type="evidence" value="ECO:0007669"/>
    <property type="project" value="TreeGrafter"/>
</dbReference>
<dbReference type="GO" id="GO:0031267">
    <property type="term" value="F:small GTPase binding"/>
    <property type="evidence" value="ECO:0007669"/>
    <property type="project" value="TreeGrafter"/>
</dbReference>
<dbReference type="SUPFAM" id="SSF46934">
    <property type="entry name" value="UBA-like"/>
    <property type="match status" value="1"/>
</dbReference>
<dbReference type="SMART" id="SM00167">
    <property type="entry name" value="VPS9"/>
    <property type="match status" value="1"/>
</dbReference>
<comment type="caution">
    <text evidence="2">The sequence shown here is derived from an EMBL/GenBank/DDBJ whole genome shotgun (WGS) entry which is preliminary data.</text>
</comment>
<dbReference type="Pfam" id="PF02204">
    <property type="entry name" value="VPS9"/>
    <property type="match status" value="1"/>
</dbReference>
<dbReference type="GO" id="GO:0005829">
    <property type="term" value="C:cytosol"/>
    <property type="evidence" value="ECO:0007669"/>
    <property type="project" value="TreeGrafter"/>
</dbReference>